<gene>
    <name evidence="2" type="ORF">AAFF_G00007990</name>
</gene>
<sequence>MKIVIELWLKARIPFQRKDTILAKIEKLHKEFGYVKRNKGRAGSQAVREEAFKKRTKNLFDVAANNALDVLTNEEDKAFLLAQREPGRRGKLGSVDTQLAAVEARYAQRREQQERLRQRAEDEASTSMTTVELESSSES</sequence>
<feature type="region of interest" description="Disordered" evidence="1">
    <location>
        <begin position="112"/>
        <end position="139"/>
    </location>
</feature>
<keyword evidence="3" id="KW-1185">Reference proteome</keyword>
<evidence type="ECO:0000313" key="3">
    <source>
        <dbReference type="Proteomes" id="UP001221898"/>
    </source>
</evidence>
<dbReference type="Proteomes" id="UP001221898">
    <property type="component" value="Unassembled WGS sequence"/>
</dbReference>
<organism evidence="2 3">
    <name type="scientific">Aldrovandia affinis</name>
    <dbReference type="NCBI Taxonomy" id="143900"/>
    <lineage>
        <taxon>Eukaryota</taxon>
        <taxon>Metazoa</taxon>
        <taxon>Chordata</taxon>
        <taxon>Craniata</taxon>
        <taxon>Vertebrata</taxon>
        <taxon>Euteleostomi</taxon>
        <taxon>Actinopterygii</taxon>
        <taxon>Neopterygii</taxon>
        <taxon>Teleostei</taxon>
        <taxon>Notacanthiformes</taxon>
        <taxon>Halosauridae</taxon>
        <taxon>Aldrovandia</taxon>
    </lineage>
</organism>
<dbReference type="EMBL" id="JAINUG010000010">
    <property type="protein sequence ID" value="KAJ8415101.1"/>
    <property type="molecule type" value="Genomic_DNA"/>
</dbReference>
<feature type="compositionally biased region" description="Basic and acidic residues" evidence="1">
    <location>
        <begin position="112"/>
        <end position="122"/>
    </location>
</feature>
<reference evidence="2" key="1">
    <citation type="journal article" date="2023" name="Science">
        <title>Genome structures resolve the early diversification of teleost fishes.</title>
        <authorList>
            <person name="Parey E."/>
            <person name="Louis A."/>
            <person name="Montfort J."/>
            <person name="Bouchez O."/>
            <person name="Roques C."/>
            <person name="Iampietro C."/>
            <person name="Lluch J."/>
            <person name="Castinel A."/>
            <person name="Donnadieu C."/>
            <person name="Desvignes T."/>
            <person name="Floi Bucao C."/>
            <person name="Jouanno E."/>
            <person name="Wen M."/>
            <person name="Mejri S."/>
            <person name="Dirks R."/>
            <person name="Jansen H."/>
            <person name="Henkel C."/>
            <person name="Chen W.J."/>
            <person name="Zahm M."/>
            <person name="Cabau C."/>
            <person name="Klopp C."/>
            <person name="Thompson A.W."/>
            <person name="Robinson-Rechavi M."/>
            <person name="Braasch I."/>
            <person name="Lecointre G."/>
            <person name="Bobe J."/>
            <person name="Postlethwait J.H."/>
            <person name="Berthelot C."/>
            <person name="Roest Crollius H."/>
            <person name="Guiguen Y."/>
        </authorList>
    </citation>
    <scope>NUCLEOTIDE SEQUENCE</scope>
    <source>
        <strain evidence="2">NC1722</strain>
    </source>
</reference>
<protein>
    <submittedName>
        <fullName evidence="2">Uncharacterized protein</fullName>
    </submittedName>
</protein>
<evidence type="ECO:0000256" key="1">
    <source>
        <dbReference type="SAM" id="MobiDB-lite"/>
    </source>
</evidence>
<feature type="compositionally biased region" description="Polar residues" evidence="1">
    <location>
        <begin position="125"/>
        <end position="139"/>
    </location>
</feature>
<name>A0AAD7T7Q5_9TELE</name>
<evidence type="ECO:0000313" key="2">
    <source>
        <dbReference type="EMBL" id="KAJ8415101.1"/>
    </source>
</evidence>
<dbReference type="AlphaFoldDB" id="A0AAD7T7Q5"/>
<comment type="caution">
    <text evidence="2">The sequence shown here is derived from an EMBL/GenBank/DDBJ whole genome shotgun (WGS) entry which is preliminary data.</text>
</comment>
<proteinExistence type="predicted"/>
<accession>A0AAD7T7Q5</accession>